<dbReference type="EMBL" id="JACCJC010000003">
    <property type="protein sequence ID" value="KAF6240585.1"/>
    <property type="molecule type" value="Genomic_DNA"/>
</dbReference>
<organism evidence="3 4">
    <name type="scientific">Letharia columbiana</name>
    <dbReference type="NCBI Taxonomy" id="112416"/>
    <lineage>
        <taxon>Eukaryota</taxon>
        <taxon>Fungi</taxon>
        <taxon>Dikarya</taxon>
        <taxon>Ascomycota</taxon>
        <taxon>Pezizomycotina</taxon>
        <taxon>Lecanoromycetes</taxon>
        <taxon>OSLEUM clade</taxon>
        <taxon>Lecanoromycetidae</taxon>
        <taxon>Lecanorales</taxon>
        <taxon>Lecanorineae</taxon>
        <taxon>Parmeliaceae</taxon>
        <taxon>Letharia</taxon>
    </lineage>
</organism>
<dbReference type="Gene3D" id="3.40.50.720">
    <property type="entry name" value="NAD(P)-binding Rossmann-like Domain"/>
    <property type="match status" value="2"/>
</dbReference>
<comment type="caution">
    <text evidence="3">The sequence shown here is derived from an EMBL/GenBank/DDBJ whole genome shotgun (WGS) entry which is preliminary data.</text>
</comment>
<accession>A0A8H6G545</accession>
<dbReference type="Proteomes" id="UP000578531">
    <property type="component" value="Unassembled WGS sequence"/>
</dbReference>
<evidence type="ECO:0000259" key="2">
    <source>
        <dbReference type="Pfam" id="PF01370"/>
    </source>
</evidence>
<evidence type="ECO:0000313" key="3">
    <source>
        <dbReference type="EMBL" id="KAF6240585.1"/>
    </source>
</evidence>
<keyword evidence="1" id="KW-0472">Membrane</keyword>
<protein>
    <recommendedName>
        <fullName evidence="2">NAD-dependent epimerase/dehydratase domain-containing protein</fullName>
    </recommendedName>
</protein>
<dbReference type="InterPro" id="IPR050177">
    <property type="entry name" value="Lipid_A_modif_metabolic_enz"/>
</dbReference>
<keyword evidence="1" id="KW-0812">Transmembrane</keyword>
<sequence>MAESICSARRSSSYHIIRALLKDPTCRPIYALSRTPDSNLRDGVSYHAGNITNATALHALLQEIKPQVIFLTASSKSSDFTVKGQDYLDIHVASTKNLLAAGRMASSVKALVFSSSVMVFAGEEHIDLNETLTLWEPHSKGTPYDLSKAATEKLVHEANCEDLRTVTNRPRLMCGEQDTSFVPGLIGVRPNVQLGDKTNFIDTVSVGDITPLKNVTVTPVWLALALASTAQWAFFILTLGQKKPKTLNKLVVSRRVRTHTYNIDKARQALGYNPVPELENGNKRSVEWKKLKREEKKTDLKTN</sequence>
<name>A0A8H6G545_9LECA</name>
<dbReference type="InterPro" id="IPR036291">
    <property type="entry name" value="NAD(P)-bd_dom_sf"/>
</dbReference>
<reference evidence="3 4" key="1">
    <citation type="journal article" date="2020" name="Genomics">
        <title>Complete, high-quality genomes from long-read metagenomic sequencing of two wolf lichen thalli reveals enigmatic genome architecture.</title>
        <authorList>
            <person name="McKenzie S.K."/>
            <person name="Walston R.F."/>
            <person name="Allen J.L."/>
        </authorList>
    </citation>
    <scope>NUCLEOTIDE SEQUENCE [LARGE SCALE GENOMIC DNA]</scope>
    <source>
        <strain evidence="3">WasteWater2</strain>
    </source>
</reference>
<feature type="transmembrane region" description="Helical" evidence="1">
    <location>
        <begin position="220"/>
        <end position="240"/>
    </location>
</feature>
<feature type="domain" description="NAD-dependent epimerase/dehydratase" evidence="2">
    <location>
        <begin position="15"/>
        <end position="186"/>
    </location>
</feature>
<dbReference type="GeneID" id="59282931"/>
<dbReference type="PANTHER" id="PTHR43245:SF51">
    <property type="entry name" value="SHORT CHAIN DEHYDROGENASE_REDUCTASE FAMILY 42E, MEMBER 2"/>
    <property type="match status" value="1"/>
</dbReference>
<dbReference type="PANTHER" id="PTHR43245">
    <property type="entry name" value="BIFUNCTIONAL POLYMYXIN RESISTANCE PROTEIN ARNA"/>
    <property type="match status" value="1"/>
</dbReference>
<proteinExistence type="predicted"/>
<evidence type="ECO:0000313" key="4">
    <source>
        <dbReference type="Proteomes" id="UP000578531"/>
    </source>
</evidence>
<keyword evidence="1" id="KW-1133">Transmembrane helix</keyword>
<gene>
    <name evidence="3" type="ORF">HO173_001256</name>
</gene>
<dbReference type="RefSeq" id="XP_037169844.1">
    <property type="nucleotide sequence ID" value="XM_037303197.1"/>
</dbReference>
<evidence type="ECO:0000256" key="1">
    <source>
        <dbReference type="SAM" id="Phobius"/>
    </source>
</evidence>
<dbReference type="AlphaFoldDB" id="A0A8H6G545"/>
<dbReference type="InterPro" id="IPR001509">
    <property type="entry name" value="Epimerase_deHydtase"/>
</dbReference>
<dbReference type="SUPFAM" id="SSF51735">
    <property type="entry name" value="NAD(P)-binding Rossmann-fold domains"/>
    <property type="match status" value="1"/>
</dbReference>
<keyword evidence="4" id="KW-1185">Reference proteome</keyword>
<dbReference type="Pfam" id="PF01370">
    <property type="entry name" value="Epimerase"/>
    <property type="match status" value="1"/>
</dbReference>
<dbReference type="OrthoDB" id="10058185at2759"/>